<keyword evidence="1" id="KW-0472">Membrane</keyword>
<dbReference type="RefSeq" id="WP_280053390.1">
    <property type="nucleotide sequence ID" value="NZ_JAOBYN010000005.1"/>
</dbReference>
<evidence type="ECO:0000256" key="1">
    <source>
        <dbReference type="SAM" id="Phobius"/>
    </source>
</evidence>
<organism evidence="3 4">
    <name type="scientific">Aquipseudomonas alcaligenes</name>
    <name type="common">Pseudomonas alcaligenes</name>
    <dbReference type="NCBI Taxonomy" id="43263"/>
    <lineage>
        <taxon>Bacteria</taxon>
        <taxon>Pseudomonadati</taxon>
        <taxon>Pseudomonadota</taxon>
        <taxon>Gammaproteobacteria</taxon>
        <taxon>Pseudomonadales</taxon>
        <taxon>Pseudomonadaceae</taxon>
        <taxon>Aquipseudomonas</taxon>
    </lineage>
</organism>
<evidence type="ECO:0000313" key="2">
    <source>
        <dbReference type="EMBL" id="MDH1054436.1"/>
    </source>
</evidence>
<dbReference type="EMBL" id="JAOBYN010000005">
    <property type="protein sequence ID" value="MDH1054436.1"/>
    <property type="molecule type" value="Genomic_DNA"/>
</dbReference>
<reference evidence="3 4" key="1">
    <citation type="submission" date="2018-09" db="EMBL/GenBank/DDBJ databases">
        <title>Metagenome Assembled Genomes from an Advanced Water Purification Facility.</title>
        <authorList>
            <person name="Stamps B.W."/>
            <person name="Spear J.R."/>
        </authorList>
    </citation>
    <scope>NUCLEOTIDE SEQUENCE [LARGE SCALE GENOMIC DNA]</scope>
    <source>
        <strain evidence="3">Bin_52_1</strain>
    </source>
</reference>
<reference evidence="2" key="2">
    <citation type="submission" date="2022-09" db="EMBL/GenBank/DDBJ databases">
        <title>Intensive care unit water sources are persistently colonized with multi-drug resistant bacteria and are the site of extensive horizontal gene transfer of antibiotic resistance genes.</title>
        <authorList>
            <person name="Diorio-Toth L."/>
        </authorList>
    </citation>
    <scope>NUCLEOTIDE SEQUENCE</scope>
    <source>
        <strain evidence="2">GD03990</strain>
    </source>
</reference>
<gene>
    <name evidence="3" type="ORF">E6Q69_03660</name>
    <name evidence="2" type="ORF">N5C05_06635</name>
</gene>
<accession>A0A5C7W944</accession>
<proteinExistence type="predicted"/>
<feature type="transmembrane region" description="Helical" evidence="1">
    <location>
        <begin position="85"/>
        <end position="107"/>
    </location>
</feature>
<feature type="transmembrane region" description="Helical" evidence="1">
    <location>
        <begin position="50"/>
        <end position="73"/>
    </location>
</feature>
<name>A0A5C7W944_AQUAC</name>
<comment type="caution">
    <text evidence="3">The sequence shown here is derived from an EMBL/GenBank/DDBJ whole genome shotgun (WGS) entry which is preliminary data.</text>
</comment>
<evidence type="ECO:0000313" key="3">
    <source>
        <dbReference type="EMBL" id="TXI34531.1"/>
    </source>
</evidence>
<dbReference type="Proteomes" id="UP000321110">
    <property type="component" value="Unassembled WGS sequence"/>
</dbReference>
<dbReference type="AlphaFoldDB" id="A0A5C7W944"/>
<keyword evidence="1" id="KW-0812">Transmembrane</keyword>
<feature type="transmembrane region" description="Helical" evidence="1">
    <location>
        <begin position="7"/>
        <end position="30"/>
    </location>
</feature>
<sequence>MPEKRTSFFACLVAGLCLALVWLGGIVFIFSYFRDPVFGDWRGGEPSGLVLAANGLAYLASCFVFAAGAAALASRRLRNLRAAMTVGGVSLATVVLLLAAFIPFAHFGVRVSY</sequence>
<dbReference type="EMBL" id="SSFO01000065">
    <property type="protein sequence ID" value="TXI34531.1"/>
    <property type="molecule type" value="Genomic_DNA"/>
</dbReference>
<evidence type="ECO:0000313" key="4">
    <source>
        <dbReference type="Proteomes" id="UP000321110"/>
    </source>
</evidence>
<dbReference type="Proteomes" id="UP001158730">
    <property type="component" value="Unassembled WGS sequence"/>
</dbReference>
<keyword evidence="1" id="KW-1133">Transmembrane helix</keyword>
<protein>
    <submittedName>
        <fullName evidence="3">Uncharacterized protein</fullName>
    </submittedName>
</protein>